<proteinExistence type="predicted"/>
<protein>
    <submittedName>
        <fullName evidence="1">Uncharacterized protein</fullName>
    </submittedName>
</protein>
<evidence type="ECO:0000313" key="1">
    <source>
        <dbReference type="EMBL" id="JAH26696.1"/>
    </source>
</evidence>
<name>A0A0E9RC21_ANGAN</name>
<reference evidence="1" key="2">
    <citation type="journal article" date="2015" name="Fish Shellfish Immunol.">
        <title>Early steps in the European eel (Anguilla anguilla)-Vibrio vulnificus interaction in the gills: Role of the RtxA13 toxin.</title>
        <authorList>
            <person name="Callol A."/>
            <person name="Pajuelo D."/>
            <person name="Ebbesson L."/>
            <person name="Teles M."/>
            <person name="MacKenzie S."/>
            <person name="Amaro C."/>
        </authorList>
    </citation>
    <scope>NUCLEOTIDE SEQUENCE</scope>
</reference>
<organism evidence="1">
    <name type="scientific">Anguilla anguilla</name>
    <name type="common">European freshwater eel</name>
    <name type="synonym">Muraena anguilla</name>
    <dbReference type="NCBI Taxonomy" id="7936"/>
    <lineage>
        <taxon>Eukaryota</taxon>
        <taxon>Metazoa</taxon>
        <taxon>Chordata</taxon>
        <taxon>Craniata</taxon>
        <taxon>Vertebrata</taxon>
        <taxon>Euteleostomi</taxon>
        <taxon>Actinopterygii</taxon>
        <taxon>Neopterygii</taxon>
        <taxon>Teleostei</taxon>
        <taxon>Anguilliformes</taxon>
        <taxon>Anguillidae</taxon>
        <taxon>Anguilla</taxon>
    </lineage>
</organism>
<sequence>MPVISIFPRTLSLRRDYLFRIIFGNIQSYTEDEQGTAALQHQ</sequence>
<dbReference type="EMBL" id="GBXM01081881">
    <property type="protein sequence ID" value="JAH26696.1"/>
    <property type="molecule type" value="Transcribed_RNA"/>
</dbReference>
<reference evidence="1" key="1">
    <citation type="submission" date="2014-11" db="EMBL/GenBank/DDBJ databases">
        <authorList>
            <person name="Amaro Gonzalez C."/>
        </authorList>
    </citation>
    <scope>NUCLEOTIDE SEQUENCE</scope>
</reference>
<dbReference type="EMBL" id="GBXM01053878">
    <property type="protein sequence ID" value="JAH54699.1"/>
    <property type="molecule type" value="Transcribed_RNA"/>
</dbReference>
<accession>A0A0E9RC21</accession>
<dbReference type="AlphaFoldDB" id="A0A0E9RC21"/>